<protein>
    <submittedName>
        <fullName evidence="4">Pectin methylesterase inhibitor 5</fullName>
    </submittedName>
</protein>
<dbReference type="PANTHER" id="PTHR31080">
    <property type="entry name" value="PECTINESTERASE INHIBITOR-LIKE"/>
    <property type="match status" value="1"/>
</dbReference>
<dbReference type="PANTHER" id="PTHR31080:SF296">
    <property type="entry name" value="OS05G0360900 PROTEIN"/>
    <property type="match status" value="1"/>
</dbReference>
<evidence type="ECO:0000256" key="2">
    <source>
        <dbReference type="SAM" id="SignalP"/>
    </source>
</evidence>
<gene>
    <name evidence="4" type="primary">PMEI5</name>
</gene>
<organism evidence="4">
    <name type="scientific">Cunninghamia lanceolata</name>
    <name type="common">China fir</name>
    <name type="synonym">Pinus lanceolata</name>
    <dbReference type="NCBI Taxonomy" id="28977"/>
    <lineage>
        <taxon>Eukaryota</taxon>
        <taxon>Viridiplantae</taxon>
        <taxon>Streptophyta</taxon>
        <taxon>Embryophyta</taxon>
        <taxon>Tracheophyta</taxon>
        <taxon>Spermatophyta</taxon>
        <taxon>Pinopsida</taxon>
        <taxon>Pinidae</taxon>
        <taxon>Conifers II</taxon>
        <taxon>Cupressales</taxon>
        <taxon>Cupressaceae</taxon>
        <taxon>Cunninghamia</taxon>
    </lineage>
</organism>
<dbReference type="SMART" id="SM00856">
    <property type="entry name" value="PMEI"/>
    <property type="match status" value="1"/>
</dbReference>
<dbReference type="CDD" id="cd15798">
    <property type="entry name" value="PMEI-like_3"/>
    <property type="match status" value="1"/>
</dbReference>
<dbReference type="SUPFAM" id="SSF101148">
    <property type="entry name" value="Plant invertase/pectin methylesterase inhibitor"/>
    <property type="match status" value="1"/>
</dbReference>
<accession>A0A6G9W5F8</accession>
<dbReference type="Pfam" id="PF04043">
    <property type="entry name" value="PMEI"/>
    <property type="match status" value="1"/>
</dbReference>
<dbReference type="Gene3D" id="1.20.140.40">
    <property type="entry name" value="Invertase/pectin methylesterase inhibitor family protein"/>
    <property type="match status" value="1"/>
</dbReference>
<evidence type="ECO:0000256" key="1">
    <source>
        <dbReference type="ARBA" id="ARBA00022729"/>
    </source>
</evidence>
<evidence type="ECO:0000259" key="3">
    <source>
        <dbReference type="SMART" id="SM00856"/>
    </source>
</evidence>
<sequence>MSSTSRGRIPMDSSTVLSRLLIMATILSSTAAINPQCGDFVTSSCKMTPYPDVCVASLCSYSASLKCKKRQPELVKAAVNVSLGNAQNMTAWAVTLSKKSNGLNKKERAALDDCVENFGDTSDQIHQSLGELKHLRPGTFKFQMSNVQTWMSAALTNEDSCLDGFQGVGGDGRVKRLVQGQVQYDSKLISNALALVNWLASTEGYSKIS</sequence>
<evidence type="ECO:0000313" key="4">
    <source>
        <dbReference type="EMBL" id="QIR83199.1"/>
    </source>
</evidence>
<dbReference type="AlphaFoldDB" id="A0A6G9W5F8"/>
<name>A0A6G9W5F8_CUNLA</name>
<dbReference type="EMBL" id="MK585508">
    <property type="protein sequence ID" value="QIR83199.1"/>
    <property type="molecule type" value="mRNA"/>
</dbReference>
<dbReference type="InterPro" id="IPR035513">
    <property type="entry name" value="Invertase/methylesterase_inhib"/>
</dbReference>
<dbReference type="GO" id="GO:0004857">
    <property type="term" value="F:enzyme inhibitor activity"/>
    <property type="evidence" value="ECO:0007669"/>
    <property type="project" value="InterPro"/>
</dbReference>
<reference evidence="4" key="1">
    <citation type="submission" date="2019-03" db="EMBL/GenBank/DDBJ databases">
        <title>Molecular characterization of PME/PMEI genes and their involvement in root border cells releasing of Chinese fir.</title>
        <authorList>
            <person name="Lu W."/>
        </authorList>
    </citation>
    <scope>NUCLEOTIDE SEQUENCE</scope>
</reference>
<feature type="chain" id="PRO_5026305092" evidence="2">
    <location>
        <begin position="33"/>
        <end position="209"/>
    </location>
</feature>
<dbReference type="NCBIfam" id="TIGR01614">
    <property type="entry name" value="PME_inhib"/>
    <property type="match status" value="1"/>
</dbReference>
<keyword evidence="1 2" id="KW-0732">Signal</keyword>
<proteinExistence type="evidence at transcript level"/>
<dbReference type="InterPro" id="IPR006501">
    <property type="entry name" value="Pectinesterase_inhib_dom"/>
</dbReference>
<feature type="signal peptide" evidence="2">
    <location>
        <begin position="1"/>
        <end position="32"/>
    </location>
</feature>
<feature type="domain" description="Pectinesterase inhibitor" evidence="3">
    <location>
        <begin position="36"/>
        <end position="195"/>
    </location>
</feature>
<dbReference type="InterPro" id="IPR051955">
    <property type="entry name" value="PME_Inhibitor"/>
</dbReference>